<feature type="transmembrane region" description="Helical" evidence="2">
    <location>
        <begin position="525"/>
        <end position="545"/>
    </location>
</feature>
<feature type="transmembrane region" description="Helical" evidence="2">
    <location>
        <begin position="439"/>
        <end position="460"/>
    </location>
</feature>
<dbReference type="Proteomes" id="UP000005496">
    <property type="component" value="Unassembled WGS sequence"/>
</dbReference>
<dbReference type="Gene3D" id="3.30.70.1320">
    <property type="entry name" value="Multidrug efflux transporter AcrB pore domain like"/>
    <property type="match status" value="1"/>
</dbReference>
<feature type="coiled-coil region" evidence="1">
    <location>
        <begin position="66"/>
        <end position="93"/>
    </location>
</feature>
<feature type="transmembrane region" description="Helical" evidence="2">
    <location>
        <begin position="385"/>
        <end position="406"/>
    </location>
</feature>
<dbReference type="Pfam" id="PF00873">
    <property type="entry name" value="ACR_tran"/>
    <property type="match status" value="1"/>
</dbReference>
<dbReference type="SUPFAM" id="SSF82866">
    <property type="entry name" value="Multidrug efflux transporter AcrB transmembrane domain"/>
    <property type="match status" value="2"/>
</dbReference>
<dbReference type="Gene3D" id="3.30.70.1440">
    <property type="entry name" value="Multidrug efflux transporter AcrB pore domain"/>
    <property type="match status" value="1"/>
</dbReference>
<protein>
    <submittedName>
        <fullName evidence="3">Acriflavin resistance protein</fullName>
    </submittedName>
</protein>
<dbReference type="InterPro" id="IPR001036">
    <property type="entry name" value="Acrflvin-R"/>
</dbReference>
<comment type="caution">
    <text evidence="3">The sequence shown here is derived from an EMBL/GenBank/DDBJ whole genome shotgun (WGS) entry which is preliminary data.</text>
</comment>
<dbReference type="AlphaFoldDB" id="D6SSG1"/>
<evidence type="ECO:0000313" key="3">
    <source>
        <dbReference type="EMBL" id="EFI33627.1"/>
    </source>
</evidence>
<evidence type="ECO:0000256" key="1">
    <source>
        <dbReference type="SAM" id="Coils"/>
    </source>
</evidence>
<dbReference type="OrthoDB" id="9759330at2"/>
<name>D6SSG1_9BACT</name>
<gene>
    <name evidence="3" type="ORF">Dthio_PD0962</name>
</gene>
<dbReference type="PANTHER" id="PTHR32063:SF0">
    <property type="entry name" value="SWARMING MOTILITY PROTEIN SWRC"/>
    <property type="match status" value="1"/>
</dbReference>
<keyword evidence="2" id="KW-1133">Transmembrane helix</keyword>
<accession>D6SSG1</accession>
<keyword evidence="4" id="KW-1185">Reference proteome</keyword>
<dbReference type="GO" id="GO:0005886">
    <property type="term" value="C:plasma membrane"/>
    <property type="evidence" value="ECO:0007669"/>
    <property type="project" value="TreeGrafter"/>
</dbReference>
<dbReference type="Gene3D" id="3.30.70.1430">
    <property type="entry name" value="Multidrug efflux transporter AcrB pore domain"/>
    <property type="match status" value="2"/>
</dbReference>
<dbReference type="EMBL" id="ACJN02000003">
    <property type="protein sequence ID" value="EFI33627.1"/>
    <property type="molecule type" value="Genomic_DNA"/>
</dbReference>
<dbReference type="Gene3D" id="3.30.2090.10">
    <property type="entry name" value="Multidrug efflux transporter AcrB TolC docking domain, DN and DC subdomains"/>
    <property type="match status" value="2"/>
</dbReference>
<dbReference type="SUPFAM" id="SSF82693">
    <property type="entry name" value="Multidrug efflux transporter AcrB pore domain, PN1, PN2, PC1 and PC2 subdomains"/>
    <property type="match status" value="3"/>
</dbReference>
<sequence length="1027" mass="113719">MIWNLCIRRPALTVVIFLVLAIFGVYGFTQMPIQENPDVEFPVVSVLVVLPGAAPEILEQEVVEPLEAELSTIEGLKELVSTAEQESATVTAEFELWRDQDLAAQDVRDAVERARRHLPDDAEAPVVRKMDMDAGPIMWFTLQGDERWDDMSMSRYAEDVLKPRMETLRGVGRVIVGGSRDYAVRVKIDPELLAAHRLTIQDVVDTVQMENVDIPSGRIEGKTREFTIRTRARFSEAEPFNDLVIDHRDGSPVRLSDVGEAVDGVESYRRLARFNGEPTVGLGLVRQTGANTVEMAEAARESMRRSAENFPPGLEYQEAMDASEYIEENIRDLQTTIFIAATMVVFVVLFFLRSGRGTIIVALAIPTSLLTGLAAINVLGFSINVLTMLALILVIGIVVDDAIVILERNFRHMEHGADPLPAARVGTTEMAFPAIANSLSLGAVFIPVAFTGGIIGRFFYEFGLTVAVTVFASTFVALTLTPMLCSRLLKYKERKSWFFKMSERHLNHVEAIYAWVLARAFKRRALVVVIALLAFGAGIMAYMNIPKEFAPDEDRSRMMIVFETPQGATLPETDSFAARIEKMLAEDPNVSHTFLGIGLSRGGGPGHPNEGVAFVTLVPRDERDKHQTEIMQQYRQRLAQIPDGRAFAVDITPGGVGGDPVEVVLQNPDLQELDIVQEQVVDWMESRSEYYVGVRSDLELDRPQVDVSIDREKAAEMWVSATAISQSLRYLFGEVDISHVDREARRYDVITEIKDRGETTPDALRHVYLRNQRDELVSLDNLVHIQETIGPSEIHRFDRVRSASVTASTPPGVALGDAVDELETYLEAELPAGTDYRMAGMSEVFEESFYYLALALIFAIIFIYLVLSAQFESFIYPLSIMTALPLATVGAFGILWLLNLNFSVYAFIGLIMLMGLVTKNAILLVDYTNVLVARGRPPVQAAQEAARERFRPVVMTAISTILGITPIALGYGAGGEARVPLGVAVAAGLFTSTALTLIVIPVVYTLYDQLQNYILRLFGKQPKGAKG</sequence>
<dbReference type="PRINTS" id="PR00702">
    <property type="entry name" value="ACRIFLAVINRP"/>
</dbReference>
<feature type="transmembrane region" description="Helical" evidence="2">
    <location>
        <begin position="466"/>
        <end position="485"/>
    </location>
</feature>
<feature type="transmembrane region" description="Helical" evidence="2">
    <location>
        <begin position="953"/>
        <end position="973"/>
    </location>
</feature>
<dbReference type="GO" id="GO:0042910">
    <property type="term" value="F:xenobiotic transmembrane transporter activity"/>
    <property type="evidence" value="ECO:0007669"/>
    <property type="project" value="TreeGrafter"/>
</dbReference>
<keyword evidence="2" id="KW-0812">Transmembrane</keyword>
<evidence type="ECO:0000256" key="2">
    <source>
        <dbReference type="SAM" id="Phobius"/>
    </source>
</evidence>
<dbReference type="Gene3D" id="1.20.1640.10">
    <property type="entry name" value="Multidrug efflux transporter AcrB transmembrane domain"/>
    <property type="match status" value="2"/>
</dbReference>
<feature type="transmembrane region" description="Helical" evidence="2">
    <location>
        <begin position="904"/>
        <end position="932"/>
    </location>
</feature>
<dbReference type="SUPFAM" id="SSF82714">
    <property type="entry name" value="Multidrug efflux transporter AcrB TolC docking domain, DN and DC subdomains"/>
    <property type="match status" value="2"/>
</dbReference>
<keyword evidence="2" id="KW-0472">Membrane</keyword>
<proteinExistence type="predicted"/>
<feature type="transmembrane region" description="Helical" evidence="2">
    <location>
        <begin position="849"/>
        <end position="867"/>
    </location>
</feature>
<dbReference type="RefSeq" id="WP_008870977.1">
    <property type="nucleotide sequence ID" value="NZ_ACJN02000003.1"/>
</dbReference>
<feature type="transmembrane region" description="Helical" evidence="2">
    <location>
        <begin position="333"/>
        <end position="352"/>
    </location>
</feature>
<feature type="transmembrane region" description="Helical" evidence="2">
    <location>
        <begin position="979"/>
        <end position="1007"/>
    </location>
</feature>
<keyword evidence="1" id="KW-0175">Coiled coil</keyword>
<feature type="transmembrane region" description="Helical" evidence="2">
    <location>
        <begin position="874"/>
        <end position="898"/>
    </location>
</feature>
<evidence type="ECO:0000313" key="4">
    <source>
        <dbReference type="Proteomes" id="UP000005496"/>
    </source>
</evidence>
<dbReference type="eggNOG" id="COG0841">
    <property type="taxonomic scope" value="Bacteria"/>
</dbReference>
<reference evidence="3" key="1">
    <citation type="submission" date="2010-05" db="EMBL/GenBank/DDBJ databases">
        <title>The draft genome of Desulfonatronospira thiodismutans ASO3-1.</title>
        <authorList>
            <consortium name="US DOE Joint Genome Institute (JGI-PGF)"/>
            <person name="Lucas S."/>
            <person name="Copeland A."/>
            <person name="Lapidus A."/>
            <person name="Cheng J.-F."/>
            <person name="Bruce D."/>
            <person name="Goodwin L."/>
            <person name="Pitluck S."/>
            <person name="Chertkov O."/>
            <person name="Brettin T."/>
            <person name="Detter J.C."/>
            <person name="Han C."/>
            <person name="Land M.L."/>
            <person name="Hauser L."/>
            <person name="Kyrpides N."/>
            <person name="Mikhailova N."/>
            <person name="Muyzer G."/>
            <person name="Woyke T."/>
        </authorList>
    </citation>
    <scope>NUCLEOTIDE SEQUENCE [LARGE SCALE GENOMIC DNA]</scope>
    <source>
        <strain evidence="3">ASO3-1</strain>
    </source>
</reference>
<organism evidence="3 4">
    <name type="scientific">Desulfonatronospira thiodismutans ASO3-1</name>
    <dbReference type="NCBI Taxonomy" id="555779"/>
    <lineage>
        <taxon>Bacteria</taxon>
        <taxon>Pseudomonadati</taxon>
        <taxon>Thermodesulfobacteriota</taxon>
        <taxon>Desulfovibrionia</taxon>
        <taxon>Desulfovibrionales</taxon>
        <taxon>Desulfonatronovibrionaceae</taxon>
        <taxon>Desulfonatronospira</taxon>
    </lineage>
</organism>
<dbReference type="InterPro" id="IPR027463">
    <property type="entry name" value="AcrB_DN_DC_subdom"/>
</dbReference>
<feature type="transmembrane region" description="Helical" evidence="2">
    <location>
        <begin position="359"/>
        <end position="379"/>
    </location>
</feature>
<dbReference type="PANTHER" id="PTHR32063">
    <property type="match status" value="1"/>
</dbReference>